<feature type="compositionally biased region" description="Basic and acidic residues" evidence="1">
    <location>
        <begin position="46"/>
        <end position="57"/>
    </location>
</feature>
<dbReference type="EMBL" id="OX459121">
    <property type="protein sequence ID" value="CAI9104308.1"/>
    <property type="molecule type" value="Genomic_DNA"/>
</dbReference>
<dbReference type="PANTHER" id="PTHR35109:SF1">
    <property type="entry name" value="GLUTAMATE RACEMASE"/>
    <property type="match status" value="1"/>
</dbReference>
<proteinExistence type="predicted"/>
<gene>
    <name evidence="2" type="ORF">OLC1_LOCUS13256</name>
</gene>
<dbReference type="AlphaFoldDB" id="A0AAV1DBT3"/>
<evidence type="ECO:0000313" key="2">
    <source>
        <dbReference type="EMBL" id="CAI9104308.1"/>
    </source>
</evidence>
<protein>
    <submittedName>
        <fullName evidence="2">OLC1v1002951C1</fullName>
    </submittedName>
</protein>
<reference evidence="2" key="1">
    <citation type="submission" date="2023-03" db="EMBL/GenBank/DDBJ databases">
        <authorList>
            <person name="Julca I."/>
        </authorList>
    </citation>
    <scope>NUCLEOTIDE SEQUENCE</scope>
</reference>
<feature type="region of interest" description="Disordered" evidence="1">
    <location>
        <begin position="23"/>
        <end position="57"/>
    </location>
</feature>
<accession>A0AAV1DBT3</accession>
<evidence type="ECO:0000256" key="1">
    <source>
        <dbReference type="SAM" id="MobiDB-lite"/>
    </source>
</evidence>
<dbReference type="PANTHER" id="PTHR35109">
    <property type="entry name" value="GLUTAMATE RACEMASE"/>
    <property type="match status" value="1"/>
</dbReference>
<sequence length="115" mass="12841">MAGVGITKMTHTVPIRHMKASLVGSRRLHGNKLNNPGAKRKGPSGVRDDDHDADDMEVKKEDWPVSCCWMPHYRTGIYYPKGHEAIMEDIPEGAACFGDTTYWMRNIDGVDKPDG</sequence>
<dbReference type="Proteomes" id="UP001161247">
    <property type="component" value="Chromosome 4"/>
</dbReference>
<evidence type="ECO:0000313" key="3">
    <source>
        <dbReference type="Proteomes" id="UP001161247"/>
    </source>
</evidence>
<organism evidence="2 3">
    <name type="scientific">Oldenlandia corymbosa var. corymbosa</name>
    <dbReference type="NCBI Taxonomy" id="529605"/>
    <lineage>
        <taxon>Eukaryota</taxon>
        <taxon>Viridiplantae</taxon>
        <taxon>Streptophyta</taxon>
        <taxon>Embryophyta</taxon>
        <taxon>Tracheophyta</taxon>
        <taxon>Spermatophyta</taxon>
        <taxon>Magnoliopsida</taxon>
        <taxon>eudicotyledons</taxon>
        <taxon>Gunneridae</taxon>
        <taxon>Pentapetalae</taxon>
        <taxon>asterids</taxon>
        <taxon>lamiids</taxon>
        <taxon>Gentianales</taxon>
        <taxon>Rubiaceae</taxon>
        <taxon>Rubioideae</taxon>
        <taxon>Spermacoceae</taxon>
        <taxon>Hedyotis-Oldenlandia complex</taxon>
        <taxon>Oldenlandia</taxon>
    </lineage>
</organism>
<name>A0AAV1DBT3_OLDCO</name>
<keyword evidence="3" id="KW-1185">Reference proteome</keyword>